<dbReference type="AlphaFoldDB" id="A0A8S0SL82"/>
<accession>A0A8S0SL82</accession>
<reference evidence="2 3" key="1">
    <citation type="submission" date="2019-12" db="EMBL/GenBank/DDBJ databases">
        <authorList>
            <person name="Alioto T."/>
            <person name="Alioto T."/>
            <person name="Gomez Garrido J."/>
        </authorList>
    </citation>
    <scope>NUCLEOTIDE SEQUENCE [LARGE SCALE GENOMIC DNA]</scope>
</reference>
<dbReference type="Proteomes" id="UP000594638">
    <property type="component" value="Unassembled WGS sequence"/>
</dbReference>
<organism evidence="2 3">
    <name type="scientific">Olea europaea subsp. europaea</name>
    <dbReference type="NCBI Taxonomy" id="158383"/>
    <lineage>
        <taxon>Eukaryota</taxon>
        <taxon>Viridiplantae</taxon>
        <taxon>Streptophyta</taxon>
        <taxon>Embryophyta</taxon>
        <taxon>Tracheophyta</taxon>
        <taxon>Spermatophyta</taxon>
        <taxon>Magnoliopsida</taxon>
        <taxon>eudicotyledons</taxon>
        <taxon>Gunneridae</taxon>
        <taxon>Pentapetalae</taxon>
        <taxon>asterids</taxon>
        <taxon>lamiids</taxon>
        <taxon>Lamiales</taxon>
        <taxon>Oleaceae</taxon>
        <taxon>Oleeae</taxon>
        <taxon>Olea</taxon>
    </lineage>
</organism>
<proteinExistence type="predicted"/>
<keyword evidence="1" id="KW-0472">Membrane</keyword>
<feature type="transmembrane region" description="Helical" evidence="1">
    <location>
        <begin position="55"/>
        <end position="79"/>
    </location>
</feature>
<keyword evidence="1" id="KW-0812">Transmembrane</keyword>
<evidence type="ECO:0000313" key="2">
    <source>
        <dbReference type="EMBL" id="CAA2992550.1"/>
    </source>
</evidence>
<keyword evidence="3" id="KW-1185">Reference proteome</keyword>
<comment type="caution">
    <text evidence="2">The sequence shown here is derived from an EMBL/GenBank/DDBJ whole genome shotgun (WGS) entry which is preliminary data.</text>
</comment>
<feature type="transmembrane region" description="Helical" evidence="1">
    <location>
        <begin position="20"/>
        <end position="43"/>
    </location>
</feature>
<sequence length="139" mass="15817">MRGEAINENKFGDNWMIKVLGILISLSLRLINFSCPILHFLISCNWENALYLKKFLSLSAFFLCFDVCFLFHFLLTLMFSKSHPCRSLSIKPGRRCQDQPTYCSWTGLILTGVGAGENDGWLPGHVRHKSTADKELNSD</sequence>
<keyword evidence="1" id="KW-1133">Transmembrane helix</keyword>
<evidence type="ECO:0000256" key="1">
    <source>
        <dbReference type="SAM" id="Phobius"/>
    </source>
</evidence>
<name>A0A8S0SL82_OLEEU</name>
<dbReference type="Gramene" id="OE9A084016T1">
    <property type="protein sequence ID" value="OE9A084016C1"/>
    <property type="gene ID" value="OE9A084016"/>
</dbReference>
<dbReference type="EMBL" id="CACTIH010005438">
    <property type="protein sequence ID" value="CAA2992550.1"/>
    <property type="molecule type" value="Genomic_DNA"/>
</dbReference>
<protein>
    <submittedName>
        <fullName evidence="2">Uncharacterized protein</fullName>
    </submittedName>
</protein>
<gene>
    <name evidence="2" type="ORF">OLEA9_A084016</name>
</gene>
<evidence type="ECO:0000313" key="3">
    <source>
        <dbReference type="Proteomes" id="UP000594638"/>
    </source>
</evidence>